<dbReference type="Pfam" id="PF02965">
    <property type="entry name" value="Met_synt_B12"/>
    <property type="match status" value="1"/>
</dbReference>
<dbReference type="SMART" id="SM01018">
    <property type="entry name" value="B12-binding_2"/>
    <property type="match status" value="1"/>
</dbReference>
<keyword evidence="6 10" id="KW-0479">Metal-binding</keyword>
<comment type="domain">
    <text evidence="10">Modular enzyme with four functionally distinct domains. The isolated Hcy-binding domain catalyzes methyl transfer from free methylcobalamin to homocysteine. The Hcy-binding domain in association with the pterin-binding domain catalyzes the methylation of cob(I)alamin by methyltetrahydrofolate and the methylation of homocysteine. The B12-binding domain binds the cofactor. The AdoMet activation domain binds S-adenosyl-L-methionine. Under aerobic conditions cob(I)alamin can be converted to inactive cob(II)alamin. Reductive methylation by S-adenosyl-L-methionine and flavodoxin regenerates methylcobalamin.</text>
</comment>
<feature type="domain" description="Pterin-binding" evidence="13">
    <location>
        <begin position="37"/>
        <end position="298"/>
    </location>
</feature>
<evidence type="ECO:0000256" key="3">
    <source>
        <dbReference type="ARBA" id="ARBA00022628"/>
    </source>
</evidence>
<keyword evidence="3 10" id="KW-0846">Cobalamin</keyword>
<dbReference type="PANTHER" id="PTHR45833:SF1">
    <property type="entry name" value="METHIONINE SYNTHASE"/>
    <property type="match status" value="1"/>
</dbReference>
<dbReference type="Gene3D" id="3.40.50.280">
    <property type="entry name" value="Cobalamin-binding domain"/>
    <property type="match status" value="1"/>
</dbReference>
<dbReference type="UniPathway" id="UPA00051">
    <property type="reaction ID" value="UER00081"/>
</dbReference>
<dbReference type="Gene3D" id="3.10.196.10">
    <property type="entry name" value="Vitamin B12-dependent methionine synthase, activation domain"/>
    <property type="match status" value="1"/>
</dbReference>
<dbReference type="GO" id="GO:0008270">
    <property type="term" value="F:zinc ion binding"/>
    <property type="evidence" value="ECO:0007669"/>
    <property type="project" value="UniProtKB-UniRule"/>
</dbReference>
<dbReference type="SUPFAM" id="SSF56507">
    <property type="entry name" value="Methionine synthase activation domain-like"/>
    <property type="match status" value="1"/>
</dbReference>
<dbReference type="GO" id="GO:0032259">
    <property type="term" value="P:methylation"/>
    <property type="evidence" value="ECO:0007669"/>
    <property type="project" value="UniProtKB-KW"/>
</dbReference>
<dbReference type="InterPro" id="IPR004223">
    <property type="entry name" value="VitB12-dep_Met_synth_activ_dom"/>
</dbReference>
<dbReference type="InterPro" id="IPR037010">
    <property type="entry name" value="VitB12-dep_Met_synth_activ_sf"/>
</dbReference>
<evidence type="ECO:0000256" key="12">
    <source>
        <dbReference type="PIRSR" id="PIRSR000381-2"/>
    </source>
</evidence>
<dbReference type="InterPro" id="IPR011005">
    <property type="entry name" value="Dihydropteroate_synth-like_sf"/>
</dbReference>
<feature type="binding site" evidence="12">
    <location>
        <begin position="440"/>
        <end position="444"/>
    </location>
    <ligand>
        <name>methylcob(III)alamin</name>
        <dbReference type="ChEBI" id="CHEBI:28115"/>
    </ligand>
</feature>
<keyword evidence="8 10" id="KW-0170">Cobalt</keyword>
<dbReference type="InterPro" id="IPR033706">
    <property type="entry name" value="Met_synthase_B12-bd"/>
</dbReference>
<dbReference type="PANTHER" id="PTHR45833">
    <property type="entry name" value="METHIONINE SYNTHASE"/>
    <property type="match status" value="1"/>
</dbReference>
<dbReference type="Pfam" id="PF02310">
    <property type="entry name" value="B12-binding"/>
    <property type="match status" value="1"/>
</dbReference>
<keyword evidence="5 10" id="KW-0949">S-adenosyl-L-methionine</keyword>
<keyword evidence="18" id="KW-1185">Reference proteome</keyword>
<dbReference type="PROSITE" id="PS50972">
    <property type="entry name" value="PTERIN_BINDING"/>
    <property type="match status" value="1"/>
</dbReference>
<dbReference type="STRING" id="192904.SAMN04488514_104130"/>
<feature type="binding site" evidence="12">
    <location>
        <position position="488"/>
    </location>
    <ligand>
        <name>methylcob(III)alamin</name>
        <dbReference type="ChEBI" id="CHEBI:28115"/>
    </ligand>
</feature>
<dbReference type="InterPro" id="IPR000489">
    <property type="entry name" value="Pterin-binding_dom"/>
</dbReference>
<dbReference type="PROSITE" id="PS51337">
    <property type="entry name" value="B12_BINDING_NTER"/>
    <property type="match status" value="1"/>
</dbReference>
<dbReference type="InterPro" id="IPR006158">
    <property type="entry name" value="Cobalamin-bd"/>
</dbReference>
<comment type="pathway">
    <text evidence="10">Amino-acid biosynthesis; L-methionine biosynthesis via de novo pathway; L-methionine from L-homocysteine (MetH route): step 1/1.</text>
</comment>
<dbReference type="EC" id="2.1.1.13" evidence="9 10"/>
<dbReference type="PROSITE" id="PS50974">
    <property type="entry name" value="ADOMET_ACTIVATION"/>
    <property type="match status" value="1"/>
</dbReference>
<keyword evidence="10" id="KW-0028">Amino-acid biosynthesis</keyword>
<comment type="similarity">
    <text evidence="1">Belongs to the vitamin-B12 dependent methionine synthase family.</text>
</comment>
<dbReference type="SUPFAM" id="SSF47644">
    <property type="entry name" value="Methionine synthase domain"/>
    <property type="match status" value="1"/>
</dbReference>
<dbReference type="CDD" id="cd02069">
    <property type="entry name" value="methionine_synthase_B12_BD"/>
    <property type="match status" value="1"/>
</dbReference>
<feature type="binding site" description="axial binding residue" evidence="11">
    <location>
        <position position="443"/>
    </location>
    <ligand>
        <name>methylcob(III)alamin</name>
        <dbReference type="ChEBI" id="CHEBI:28115"/>
    </ligand>
    <ligandPart>
        <name>Co</name>
        <dbReference type="ChEBI" id="CHEBI:27638"/>
    </ligandPart>
</feature>
<keyword evidence="2 10" id="KW-0489">Methyltransferase</keyword>
<comment type="cofactor">
    <cofactor evidence="10">
        <name>Zn(2+)</name>
        <dbReference type="ChEBI" id="CHEBI:29105"/>
    </cofactor>
</comment>
<evidence type="ECO:0000259" key="13">
    <source>
        <dbReference type="PROSITE" id="PS50972"/>
    </source>
</evidence>
<reference evidence="17 18" key="1">
    <citation type="submission" date="2016-10" db="EMBL/GenBank/DDBJ databases">
        <authorList>
            <person name="de Groot N.N."/>
        </authorList>
    </citation>
    <scope>NUCLEOTIDE SEQUENCE [LARGE SCALE GENOMIC DNA]</scope>
    <source>
        <strain evidence="17 18">DSM 19886</strain>
    </source>
</reference>
<evidence type="ECO:0000256" key="2">
    <source>
        <dbReference type="ARBA" id="ARBA00022603"/>
    </source>
</evidence>
<dbReference type="FunFam" id="3.20.20.20:FF:000002">
    <property type="entry name" value="Methionine synthase"/>
    <property type="match status" value="1"/>
</dbReference>
<evidence type="ECO:0000256" key="7">
    <source>
        <dbReference type="ARBA" id="ARBA00022737"/>
    </source>
</evidence>
<protein>
    <recommendedName>
        <fullName evidence="9 10">Methionine synthase</fullName>
        <ecNumber evidence="9 10">2.1.1.13</ecNumber>
    </recommendedName>
    <alternativeName>
        <fullName evidence="10">5-methyltetrahydrofolate--homocysteine methyltransferase</fullName>
    </alternativeName>
</protein>
<accession>A0A1G9PTC2</accession>
<evidence type="ECO:0000256" key="11">
    <source>
        <dbReference type="PIRSR" id="PIRSR000381-1"/>
    </source>
</evidence>
<keyword evidence="10" id="KW-0862">Zinc</keyword>
<dbReference type="InterPro" id="IPR050554">
    <property type="entry name" value="Met_Synthase/Corrinoid"/>
</dbReference>
<dbReference type="SUPFAM" id="SSF52242">
    <property type="entry name" value="Cobalamin (vitamin B12)-binding domain"/>
    <property type="match status" value="1"/>
</dbReference>
<organism evidence="17 18">
    <name type="scientific">Kriegella aquimaris</name>
    <dbReference type="NCBI Taxonomy" id="192904"/>
    <lineage>
        <taxon>Bacteria</taxon>
        <taxon>Pseudomonadati</taxon>
        <taxon>Bacteroidota</taxon>
        <taxon>Flavobacteriia</taxon>
        <taxon>Flavobacteriales</taxon>
        <taxon>Flavobacteriaceae</taxon>
        <taxon>Kriegella</taxon>
    </lineage>
</organism>
<evidence type="ECO:0000259" key="14">
    <source>
        <dbReference type="PROSITE" id="PS50974"/>
    </source>
</evidence>
<comment type="cofactor">
    <cofactor evidence="10 11">
        <name>methylcob(III)alamin</name>
        <dbReference type="ChEBI" id="CHEBI:28115"/>
    </cofactor>
</comment>
<dbReference type="NCBIfam" id="TIGR02082">
    <property type="entry name" value="metH"/>
    <property type="match status" value="1"/>
</dbReference>
<dbReference type="InterPro" id="IPR036594">
    <property type="entry name" value="Meth_synthase_dom"/>
</dbReference>
<dbReference type="OrthoDB" id="9803687at2"/>
<dbReference type="GO" id="GO:0050667">
    <property type="term" value="P:homocysteine metabolic process"/>
    <property type="evidence" value="ECO:0007669"/>
    <property type="project" value="TreeGrafter"/>
</dbReference>
<evidence type="ECO:0000313" key="18">
    <source>
        <dbReference type="Proteomes" id="UP000199440"/>
    </source>
</evidence>
<feature type="domain" description="B12-binding N-terminal" evidence="16">
    <location>
        <begin position="328"/>
        <end position="422"/>
    </location>
</feature>
<dbReference type="CDD" id="cd00740">
    <property type="entry name" value="MeTr"/>
    <property type="match status" value="1"/>
</dbReference>
<feature type="binding site" evidence="12">
    <location>
        <position position="492"/>
    </location>
    <ligand>
        <name>methylcob(III)alamin</name>
        <dbReference type="ChEBI" id="CHEBI:28115"/>
    </ligand>
</feature>
<dbReference type="FunFam" id="3.40.50.280:FF:000001">
    <property type="entry name" value="Methionine synthase"/>
    <property type="match status" value="1"/>
</dbReference>
<evidence type="ECO:0000256" key="1">
    <source>
        <dbReference type="ARBA" id="ARBA00010398"/>
    </source>
</evidence>
<feature type="binding site" evidence="12">
    <location>
        <position position="817"/>
    </location>
    <ligand>
        <name>S-adenosyl-L-methionine</name>
        <dbReference type="ChEBI" id="CHEBI:59789"/>
    </ligand>
</feature>
<feature type="domain" description="B12-binding" evidence="15">
    <location>
        <begin position="430"/>
        <end position="565"/>
    </location>
</feature>
<dbReference type="InterPro" id="IPR003759">
    <property type="entry name" value="Cbl-bd_cap"/>
</dbReference>
<name>A0A1G9PTC2_9FLAO</name>
<evidence type="ECO:0000256" key="5">
    <source>
        <dbReference type="ARBA" id="ARBA00022691"/>
    </source>
</evidence>
<comment type="function">
    <text evidence="10">Catalyzes the transfer of a methyl group from methyl-cobalamin to homocysteine, yielding enzyme-bound cob(I)alamin and methionine. Subsequently, remethylates the cofactor using methyltetrahydrofolate.</text>
</comment>
<dbReference type="EMBL" id="FNGV01000004">
    <property type="protein sequence ID" value="SDM01731.1"/>
    <property type="molecule type" value="Genomic_DNA"/>
</dbReference>
<dbReference type="FunFam" id="1.10.1240.10:FF:000001">
    <property type="entry name" value="Methionine synthase"/>
    <property type="match status" value="1"/>
</dbReference>
<comment type="catalytic activity">
    <reaction evidence="10">
        <text>(6S)-5-methyl-5,6,7,8-tetrahydrofolate + L-homocysteine = (6S)-5,6,7,8-tetrahydrofolate + L-methionine</text>
        <dbReference type="Rhea" id="RHEA:11172"/>
        <dbReference type="ChEBI" id="CHEBI:18608"/>
        <dbReference type="ChEBI" id="CHEBI:57453"/>
        <dbReference type="ChEBI" id="CHEBI:57844"/>
        <dbReference type="ChEBI" id="CHEBI:58199"/>
        <dbReference type="EC" id="2.1.1.13"/>
    </reaction>
</comment>
<dbReference type="Gene3D" id="3.20.20.20">
    <property type="entry name" value="Dihydropteroate synthase-like"/>
    <property type="match status" value="1"/>
</dbReference>
<feature type="domain" description="AdoMet activation" evidence="14">
    <location>
        <begin position="581"/>
        <end position="908"/>
    </location>
</feature>
<dbReference type="SUPFAM" id="SSF51717">
    <property type="entry name" value="Dihydropteroate synthetase-like"/>
    <property type="match status" value="1"/>
</dbReference>
<keyword evidence="4 10" id="KW-0808">Transferase</keyword>
<evidence type="ECO:0000259" key="16">
    <source>
        <dbReference type="PROSITE" id="PS51337"/>
    </source>
</evidence>
<feature type="binding site" evidence="12">
    <location>
        <position position="544"/>
    </location>
    <ligand>
        <name>methylcob(III)alamin</name>
        <dbReference type="ChEBI" id="CHEBI:28115"/>
    </ligand>
</feature>
<dbReference type="RefSeq" id="WP_089888488.1">
    <property type="nucleotide sequence ID" value="NZ_FNGV01000004.1"/>
</dbReference>
<sequence length="908" mass="101928">MIEGNSKIPSTDNERPATRYLKLSGLEPLIVTPESNFVNVGERTNVAGSKKFLRLIKEEKFEEALDVARDQVENGAQIIDINMDDGLIDGKEAMVKFLNLVIAEPDISRVPIMIDSSKWEIIEAGLQVVQGKCVVNSISLKEGEAEFIHHAKLIKRYGAAVIVMAFDETGQADNYERRIEISKRSYDVLVNKVGFAPEDIIFDLNIFPVATGMDEHKLNALDFIRATKWVRENLPYCSVSGGVSNVSFSFRGNNPVREAMHSVFLYHAIKAGMNMGIVNPTMLEIYDDIPKDLLEMVEDVILNRRDDATERLLDFAESVIGKAKESKIDLSWREEPLQDRITRALVKGIDQYIVEDVEAARLSVDKPIEVIEGHLMTGMNVVGDLFGSGKMFLPQVVKSARVMKKAVAHLLPYIEEEKLKNPQEGDDQGNGKILMATVKGDVHDIGKNIVSVVLACNNYEIVDLGVMVPPEKIIAEAIAHNVDAIGLSGLITPSLDEMVHLAKEMERQNFKVPLLIGGATTSKAHTAVKIDPQYKNAVVHVNDASRAVTVVGDLLQKETSTAYKASVKTDYEEFRKQFAKRGKHKEYRTLSEARKNKFKIDWDIATIVKPNQQGIQVLEDFELRKLEDFIDWTPFFRSWELHGKYPDILTDDIVGEQATELFGDARKMLQQIFDEKWLKAKAVFGLFQANTINDDDIEVVSGENTIIFRTLRQQLKKRDGVPNTALSDFIAPKESGPVDYMGFFCVSTGFGTDEVSEKYRKDLDDYNSIMVKALADRLAEAFAEYLHKQVRTEHWGYASNEDLTKEDLIKEAYKGIRPAPGYPACPDHLEKLTIWKLLGVKEKIGVELTDSLAMWPAASVSGYYFGNPEARYFGLGKIKEDQVKDFADRKGISFEEAAKWLAPNIADD</sequence>
<dbReference type="PIRSF" id="PIRSF000381">
    <property type="entry name" value="MetH"/>
    <property type="match status" value="1"/>
</dbReference>
<evidence type="ECO:0000256" key="6">
    <source>
        <dbReference type="ARBA" id="ARBA00022723"/>
    </source>
</evidence>
<dbReference type="Proteomes" id="UP000199440">
    <property type="component" value="Unassembled WGS sequence"/>
</dbReference>
<dbReference type="Pfam" id="PF00809">
    <property type="entry name" value="Pterin_bind"/>
    <property type="match status" value="1"/>
</dbReference>
<dbReference type="GO" id="GO:0031419">
    <property type="term" value="F:cobalamin binding"/>
    <property type="evidence" value="ECO:0007669"/>
    <property type="project" value="UniProtKB-UniRule"/>
</dbReference>
<proteinExistence type="inferred from homology"/>
<dbReference type="InterPro" id="IPR036724">
    <property type="entry name" value="Cobalamin-bd_sf"/>
</dbReference>
<dbReference type="GO" id="GO:0008705">
    <property type="term" value="F:methionine synthase activity"/>
    <property type="evidence" value="ECO:0007669"/>
    <property type="project" value="UniProtKB-UniRule"/>
</dbReference>
<dbReference type="InterPro" id="IPR011822">
    <property type="entry name" value="MetH"/>
</dbReference>
<dbReference type="PROSITE" id="PS51332">
    <property type="entry name" value="B12_BINDING"/>
    <property type="match status" value="1"/>
</dbReference>
<evidence type="ECO:0000259" key="15">
    <source>
        <dbReference type="PROSITE" id="PS51332"/>
    </source>
</evidence>
<keyword evidence="7" id="KW-0677">Repeat</keyword>
<evidence type="ECO:0000256" key="10">
    <source>
        <dbReference type="PIRNR" id="PIRNR000381"/>
    </source>
</evidence>
<evidence type="ECO:0000256" key="9">
    <source>
        <dbReference type="NCBIfam" id="TIGR02082"/>
    </source>
</evidence>
<dbReference type="Gene3D" id="1.10.288.10">
    <property type="entry name" value="Cobalamin-dependent Methionine Synthase, domain 2"/>
    <property type="match status" value="1"/>
</dbReference>
<feature type="binding site" evidence="12">
    <location>
        <position position="372"/>
    </location>
    <ligand>
        <name>methylcob(III)alamin</name>
        <dbReference type="ChEBI" id="CHEBI:28115"/>
    </ligand>
</feature>
<feature type="binding site" evidence="12">
    <location>
        <begin position="872"/>
        <end position="873"/>
    </location>
    <ligand>
        <name>S-adenosyl-L-methionine</name>
        <dbReference type="ChEBI" id="CHEBI:59789"/>
    </ligand>
</feature>
<dbReference type="Gene3D" id="1.10.1240.10">
    <property type="entry name" value="Methionine synthase domain"/>
    <property type="match status" value="1"/>
</dbReference>
<evidence type="ECO:0000256" key="4">
    <source>
        <dbReference type="ARBA" id="ARBA00022679"/>
    </source>
</evidence>
<dbReference type="Pfam" id="PF02607">
    <property type="entry name" value="B12-binding_2"/>
    <property type="match status" value="1"/>
</dbReference>
<evidence type="ECO:0000313" key="17">
    <source>
        <dbReference type="EMBL" id="SDM01731.1"/>
    </source>
</evidence>
<dbReference type="GO" id="GO:0046653">
    <property type="term" value="P:tetrahydrofolate metabolic process"/>
    <property type="evidence" value="ECO:0007669"/>
    <property type="project" value="TreeGrafter"/>
</dbReference>
<dbReference type="GO" id="GO:0005829">
    <property type="term" value="C:cytosol"/>
    <property type="evidence" value="ECO:0007669"/>
    <property type="project" value="TreeGrafter"/>
</dbReference>
<gene>
    <name evidence="17" type="ORF">SAMN04488514_104130</name>
</gene>
<feature type="binding site" evidence="12">
    <location>
        <position position="631"/>
    </location>
    <ligand>
        <name>S-adenosyl-L-methionine</name>
        <dbReference type="ChEBI" id="CHEBI:59789"/>
    </ligand>
</feature>
<dbReference type="AlphaFoldDB" id="A0A1G9PTC2"/>
<evidence type="ECO:0000256" key="8">
    <source>
        <dbReference type="ARBA" id="ARBA00023285"/>
    </source>
</evidence>
<keyword evidence="10" id="KW-0486">Methionine biosynthesis</keyword>